<dbReference type="GO" id="GO:0005886">
    <property type="term" value="C:plasma membrane"/>
    <property type="evidence" value="ECO:0007669"/>
    <property type="project" value="UniProtKB-SubCell"/>
</dbReference>
<accession>A0A170RWU8</accession>
<dbReference type="SUPFAM" id="SSF103473">
    <property type="entry name" value="MFS general substrate transporter"/>
    <property type="match status" value="1"/>
</dbReference>
<sequence>MTFTKEVSPGVRPRDGMTRRVLVAGTIGSTIEWYDFYLYSTASTLLLGPLFFPQQSATAATLAGFATYAAGFVARPLGGVVIGHFGDRIGRKSMLVLTLMIMGVATLLVGVLPTYAQAGAWAPALLVTLRVLQGIGIGGEWGGGVLMTTEYAPAHRRGLFSSGAAAGFPLGLAGSTAVVALITRLPRDDLLSWGWRVPFLASGLLVVVGVFVRRGVAESPEFLRGRRDGPSPRVPVAEVLRQRPGPVAKGALASLGLAMIVSVFSVYLPAYAAGHGADRDRVLTGMVAGALVEAALLPVFGALSDRFGRRRVIVFGYAVCALVALPAPLWLTSGSTAQTVLTFTLAMGVGHAAVYGGIAAFMVEQFPTRHRYSALAVTYQLGATLASFGPLIAGALAGSGRTAGPGISILLGTLTVAALAVLATRRPGARGGRE</sequence>
<feature type="transmembrane region" description="Helical" evidence="7">
    <location>
        <begin position="195"/>
        <end position="216"/>
    </location>
</feature>
<dbReference type="Gene3D" id="1.20.1250.20">
    <property type="entry name" value="MFS general substrate transporter like domains"/>
    <property type="match status" value="2"/>
</dbReference>
<dbReference type="InterPro" id="IPR036259">
    <property type="entry name" value="MFS_trans_sf"/>
</dbReference>
<dbReference type="GO" id="GO:0022857">
    <property type="term" value="F:transmembrane transporter activity"/>
    <property type="evidence" value="ECO:0007669"/>
    <property type="project" value="InterPro"/>
</dbReference>
<dbReference type="PANTHER" id="PTHR43045">
    <property type="entry name" value="SHIKIMATE TRANSPORTER"/>
    <property type="match status" value="1"/>
</dbReference>
<feature type="transmembrane region" description="Helical" evidence="7">
    <location>
        <begin position="94"/>
        <end position="115"/>
    </location>
</feature>
<dbReference type="Proteomes" id="UP000217676">
    <property type="component" value="Chromosome"/>
</dbReference>
<evidence type="ECO:0000256" key="1">
    <source>
        <dbReference type="ARBA" id="ARBA00004651"/>
    </source>
</evidence>
<feature type="transmembrane region" description="Helical" evidence="7">
    <location>
        <begin position="375"/>
        <end position="397"/>
    </location>
</feature>
<feature type="transmembrane region" description="Helical" evidence="7">
    <location>
        <begin position="403"/>
        <end position="423"/>
    </location>
</feature>
<feature type="transmembrane region" description="Helical" evidence="7">
    <location>
        <begin position="312"/>
        <end position="331"/>
    </location>
</feature>
<feature type="transmembrane region" description="Helical" evidence="7">
    <location>
        <begin position="121"/>
        <end position="147"/>
    </location>
</feature>
<feature type="transmembrane region" description="Helical" evidence="7">
    <location>
        <begin position="250"/>
        <end position="270"/>
    </location>
</feature>
<evidence type="ECO:0000256" key="2">
    <source>
        <dbReference type="ARBA" id="ARBA00022448"/>
    </source>
</evidence>
<dbReference type="RefSeq" id="WP_359879010.1">
    <property type="nucleotide sequence ID" value="NZ_JBEYHT010000032.1"/>
</dbReference>
<reference evidence="9 10" key="1">
    <citation type="journal article" date="2016" name="Genome Announc.">
        <title>Complete Genome Sequence of Thiostrepton-Producing Streptomyces laurentii ATCC 31255.</title>
        <authorList>
            <person name="Doi K."/>
            <person name="Fujino Y."/>
            <person name="Nagayoshi Y."/>
            <person name="Ohshima T."/>
            <person name="Ogata S."/>
        </authorList>
    </citation>
    <scope>NUCLEOTIDE SEQUENCE [LARGE SCALE GENOMIC DNA]</scope>
    <source>
        <strain evidence="9 10">ATCC 31255</strain>
    </source>
</reference>
<keyword evidence="10" id="KW-1185">Reference proteome</keyword>
<keyword evidence="3" id="KW-1003">Cell membrane</keyword>
<evidence type="ECO:0000313" key="9">
    <source>
        <dbReference type="EMBL" id="BAU81182.1"/>
    </source>
</evidence>
<dbReference type="InterPro" id="IPR011701">
    <property type="entry name" value="MFS"/>
</dbReference>
<evidence type="ECO:0000313" key="10">
    <source>
        <dbReference type="Proteomes" id="UP000217676"/>
    </source>
</evidence>
<gene>
    <name evidence="9" type="ORF">SLA_0227</name>
</gene>
<keyword evidence="5 7" id="KW-1133">Transmembrane helix</keyword>
<evidence type="ECO:0000256" key="6">
    <source>
        <dbReference type="ARBA" id="ARBA00023136"/>
    </source>
</evidence>
<dbReference type="AlphaFoldDB" id="A0A170RWU8"/>
<dbReference type="KEGG" id="slau:SLA_0227"/>
<feature type="transmembrane region" description="Helical" evidence="7">
    <location>
        <begin position="159"/>
        <end position="183"/>
    </location>
</feature>
<name>A0A170RWU8_STRLU</name>
<evidence type="ECO:0000256" key="5">
    <source>
        <dbReference type="ARBA" id="ARBA00022989"/>
    </source>
</evidence>
<organism evidence="9 10">
    <name type="scientific">Streptomyces laurentii</name>
    <dbReference type="NCBI Taxonomy" id="39478"/>
    <lineage>
        <taxon>Bacteria</taxon>
        <taxon>Bacillati</taxon>
        <taxon>Actinomycetota</taxon>
        <taxon>Actinomycetes</taxon>
        <taxon>Kitasatosporales</taxon>
        <taxon>Streptomycetaceae</taxon>
        <taxon>Streptomyces</taxon>
    </lineage>
</organism>
<protein>
    <submittedName>
        <fullName evidence="9">Permease of the major facilitator superfamily</fullName>
    </submittedName>
</protein>
<keyword evidence="4 7" id="KW-0812">Transmembrane</keyword>
<feature type="transmembrane region" description="Helical" evidence="7">
    <location>
        <begin position="343"/>
        <end position="363"/>
    </location>
</feature>
<evidence type="ECO:0000256" key="4">
    <source>
        <dbReference type="ARBA" id="ARBA00022692"/>
    </source>
</evidence>
<dbReference type="Pfam" id="PF07690">
    <property type="entry name" value="MFS_1"/>
    <property type="match status" value="1"/>
</dbReference>
<feature type="transmembrane region" description="Helical" evidence="7">
    <location>
        <begin position="21"/>
        <end position="39"/>
    </location>
</feature>
<dbReference type="InterPro" id="IPR020846">
    <property type="entry name" value="MFS_dom"/>
</dbReference>
<feature type="transmembrane region" description="Helical" evidence="7">
    <location>
        <begin position="282"/>
        <end position="300"/>
    </location>
</feature>
<evidence type="ECO:0000256" key="7">
    <source>
        <dbReference type="SAM" id="Phobius"/>
    </source>
</evidence>
<dbReference type="PANTHER" id="PTHR43045:SF1">
    <property type="entry name" value="SHIKIMATE TRANSPORTER"/>
    <property type="match status" value="1"/>
</dbReference>
<dbReference type="EMBL" id="AP017424">
    <property type="protein sequence ID" value="BAU81182.1"/>
    <property type="molecule type" value="Genomic_DNA"/>
</dbReference>
<evidence type="ECO:0000259" key="8">
    <source>
        <dbReference type="PROSITE" id="PS50850"/>
    </source>
</evidence>
<proteinExistence type="predicted"/>
<keyword evidence="6 7" id="KW-0472">Membrane</keyword>
<feature type="transmembrane region" description="Helical" evidence="7">
    <location>
        <begin position="59"/>
        <end position="82"/>
    </location>
</feature>
<dbReference type="PROSITE" id="PS50850">
    <property type="entry name" value="MFS"/>
    <property type="match status" value="1"/>
</dbReference>
<evidence type="ECO:0000256" key="3">
    <source>
        <dbReference type="ARBA" id="ARBA00022475"/>
    </source>
</evidence>
<comment type="subcellular location">
    <subcellularLocation>
        <location evidence="1">Cell membrane</location>
        <topology evidence="1">Multi-pass membrane protein</topology>
    </subcellularLocation>
</comment>
<keyword evidence="2" id="KW-0813">Transport</keyword>
<feature type="domain" description="Major facilitator superfamily (MFS) profile" evidence="8">
    <location>
        <begin position="21"/>
        <end position="430"/>
    </location>
</feature>